<keyword evidence="2" id="KW-1185">Reference proteome</keyword>
<organism evidence="1 2">
    <name type="scientific">Sphagnurus paluster</name>
    <dbReference type="NCBI Taxonomy" id="117069"/>
    <lineage>
        <taxon>Eukaryota</taxon>
        <taxon>Fungi</taxon>
        <taxon>Dikarya</taxon>
        <taxon>Basidiomycota</taxon>
        <taxon>Agaricomycotina</taxon>
        <taxon>Agaricomycetes</taxon>
        <taxon>Agaricomycetidae</taxon>
        <taxon>Agaricales</taxon>
        <taxon>Tricholomatineae</taxon>
        <taxon>Lyophyllaceae</taxon>
        <taxon>Sphagnurus</taxon>
    </lineage>
</organism>
<evidence type="ECO:0000313" key="1">
    <source>
        <dbReference type="EMBL" id="KAG5653632.1"/>
    </source>
</evidence>
<comment type="caution">
    <text evidence="1">The sequence shown here is derived from an EMBL/GenBank/DDBJ whole genome shotgun (WGS) entry which is preliminary data.</text>
</comment>
<dbReference type="Proteomes" id="UP000717328">
    <property type="component" value="Unassembled WGS sequence"/>
</dbReference>
<evidence type="ECO:0000313" key="2">
    <source>
        <dbReference type="Proteomes" id="UP000717328"/>
    </source>
</evidence>
<accession>A0A9P7GV44</accession>
<reference evidence="1" key="2">
    <citation type="submission" date="2021-10" db="EMBL/GenBank/DDBJ databases">
        <title>Phylogenomics reveals ancestral predisposition of the termite-cultivated fungus Termitomyces towards a domesticated lifestyle.</title>
        <authorList>
            <person name="Auxier B."/>
            <person name="Grum-Grzhimaylo A."/>
            <person name="Cardenas M.E."/>
            <person name="Lodge J.D."/>
            <person name="Laessoe T."/>
            <person name="Pedersen O."/>
            <person name="Smith M.E."/>
            <person name="Kuyper T.W."/>
            <person name="Franco-Molano E.A."/>
            <person name="Baroni T.J."/>
            <person name="Aanen D.K."/>
        </authorList>
    </citation>
    <scope>NUCLEOTIDE SEQUENCE</scope>
    <source>
        <strain evidence="1">D49</strain>
    </source>
</reference>
<dbReference type="OrthoDB" id="3070649at2759"/>
<dbReference type="AlphaFoldDB" id="A0A9P7GV44"/>
<proteinExistence type="predicted"/>
<gene>
    <name evidence="1" type="ORF">H0H81_011734</name>
</gene>
<sequence length="339" mass="36945">MKITLYEIPEELQDFYDQTDPFAISGEACFTPGILVTEPVPPPNLCDFGPYRRFPWTHKRTASLTRHASFRRLLITTSVKNKSIMKTTIYDLSTADVVPNRLSVAVRDVSVPPSCKSKIAPKVARHRSATLPCSRPKFILTVVGAAASPTESPSDSDFVAPSKRSGIRDLAPETGGSYSVSWEGMHLADLQTQTVGIPTNFKHESPTQERGALTDIPIPQEYTLNTDPLVNLCAFDRCSQSAQFPSLVAANAINPRRTSAFNPAVLEYRHSTGSPHVIAAYSTSQTHPKGTSLRPLVLPTRVASRTVPVFEADKHPESEGPGQLQISQGLNAIIDLLDG</sequence>
<protein>
    <submittedName>
        <fullName evidence="1">Uncharacterized protein</fullName>
    </submittedName>
</protein>
<name>A0A9P7GV44_9AGAR</name>
<reference evidence="1" key="1">
    <citation type="submission" date="2021-02" db="EMBL/GenBank/DDBJ databases">
        <authorList>
            <person name="Nieuwenhuis M."/>
            <person name="Van De Peppel L.J.J."/>
        </authorList>
    </citation>
    <scope>NUCLEOTIDE SEQUENCE</scope>
    <source>
        <strain evidence="1">D49</strain>
    </source>
</reference>
<dbReference type="EMBL" id="JABCKI010000041">
    <property type="protein sequence ID" value="KAG5653632.1"/>
    <property type="molecule type" value="Genomic_DNA"/>
</dbReference>